<organism evidence="7 8">
    <name type="scientific">Candidatus Scalindua japonica</name>
    <dbReference type="NCBI Taxonomy" id="1284222"/>
    <lineage>
        <taxon>Bacteria</taxon>
        <taxon>Pseudomonadati</taxon>
        <taxon>Planctomycetota</taxon>
        <taxon>Candidatus Brocadiia</taxon>
        <taxon>Candidatus Brocadiales</taxon>
        <taxon>Candidatus Scalinduaceae</taxon>
        <taxon>Candidatus Scalindua</taxon>
    </lineage>
</organism>
<reference evidence="8" key="1">
    <citation type="journal article" date="2017" name="Environ. Microbiol. Rep.">
        <title>Genetic Diversity of Marine Anaerobic Ammonium-Oxidizing Bacteria as Revealed by Genomic and Proteomic Analyses of 'Candidatus Scalindua japonica'.</title>
        <authorList>
            <person name="Oshiki M."/>
            <person name="Mizuto K."/>
            <person name="Kimura Z."/>
            <person name="Kindaichi T."/>
            <person name="Satoh H."/>
            <person name="Okabe S."/>
        </authorList>
    </citation>
    <scope>NUCLEOTIDE SEQUENCE [LARGE SCALE GENOMIC DNA]</scope>
    <source>
        <strain evidence="8">husup-a2</strain>
    </source>
</reference>
<proteinExistence type="predicted"/>
<evidence type="ECO:0000256" key="2">
    <source>
        <dbReference type="ARBA" id="ARBA00022573"/>
    </source>
</evidence>
<keyword evidence="8" id="KW-1185">Reference proteome</keyword>
<feature type="domain" description="Tetrapyrrole methylase" evidence="6">
    <location>
        <begin position="8"/>
        <end position="217"/>
    </location>
</feature>
<dbReference type="InterPro" id="IPR014777">
    <property type="entry name" value="4pyrrole_Mease_sub1"/>
</dbReference>
<evidence type="ECO:0000256" key="4">
    <source>
        <dbReference type="ARBA" id="ARBA00022679"/>
    </source>
</evidence>
<keyword evidence="2" id="KW-0169">Cobalamin biosynthesis</keyword>
<dbReference type="EMBL" id="BAOS01000025">
    <property type="protein sequence ID" value="GAX61600.1"/>
    <property type="molecule type" value="Genomic_DNA"/>
</dbReference>
<evidence type="ECO:0000256" key="5">
    <source>
        <dbReference type="ARBA" id="ARBA00022691"/>
    </source>
</evidence>
<dbReference type="InterPro" id="IPR000878">
    <property type="entry name" value="4pyrrol_Mease"/>
</dbReference>
<dbReference type="UniPathway" id="UPA00148"/>
<keyword evidence="3 7" id="KW-0489">Methyltransferase</keyword>
<dbReference type="CDD" id="cd11646">
    <property type="entry name" value="Precorrin_3B_C17_MT"/>
    <property type="match status" value="1"/>
</dbReference>
<dbReference type="SUPFAM" id="SSF53790">
    <property type="entry name" value="Tetrapyrrole methylase"/>
    <property type="match status" value="1"/>
</dbReference>
<name>A0A286U0D2_9BACT</name>
<dbReference type="Proteomes" id="UP000218542">
    <property type="component" value="Unassembled WGS sequence"/>
</dbReference>
<dbReference type="InterPro" id="IPR051810">
    <property type="entry name" value="Precorrin_MeTrfase"/>
</dbReference>
<accession>A0A286U0D2</accession>
<dbReference type="PANTHER" id="PTHR47036">
    <property type="entry name" value="COBALT-FACTOR III C(17)-METHYLTRANSFERASE-RELATED"/>
    <property type="match status" value="1"/>
</dbReference>
<dbReference type="InterPro" id="IPR035996">
    <property type="entry name" value="4pyrrol_Methylase_sf"/>
</dbReference>
<evidence type="ECO:0000313" key="7">
    <source>
        <dbReference type="EMBL" id="GAX61600.1"/>
    </source>
</evidence>
<dbReference type="Gene3D" id="3.30.950.10">
    <property type="entry name" value="Methyltransferase, Cobalt-precorrin-4 Transmethylase, Domain 2"/>
    <property type="match status" value="1"/>
</dbReference>
<dbReference type="PANTHER" id="PTHR47036:SF1">
    <property type="entry name" value="COBALT-FACTOR III C(17)-METHYLTRANSFERASE-RELATED"/>
    <property type="match status" value="1"/>
</dbReference>
<comment type="pathway">
    <text evidence="1">Cofactor biosynthesis; adenosylcobalamin biosynthesis.</text>
</comment>
<dbReference type="GO" id="GO:0009236">
    <property type="term" value="P:cobalamin biosynthetic process"/>
    <property type="evidence" value="ECO:0007669"/>
    <property type="project" value="UniProtKB-UniPathway"/>
</dbReference>
<evidence type="ECO:0000259" key="6">
    <source>
        <dbReference type="Pfam" id="PF00590"/>
    </source>
</evidence>
<protein>
    <submittedName>
        <fullName evidence="7">Precorrin-3B C(17)-methyltransferase</fullName>
    </submittedName>
</protein>
<dbReference type="InterPro" id="IPR014776">
    <property type="entry name" value="4pyrrole_Mease_sub2"/>
</dbReference>
<dbReference type="GO" id="GO:0008168">
    <property type="term" value="F:methyltransferase activity"/>
    <property type="evidence" value="ECO:0007669"/>
    <property type="project" value="UniProtKB-KW"/>
</dbReference>
<comment type="caution">
    <text evidence="7">The sequence shown here is derived from an EMBL/GenBank/DDBJ whole genome shotgun (WGS) entry which is preliminary data.</text>
</comment>
<keyword evidence="5" id="KW-0949">S-adenosyl-L-methionine</keyword>
<dbReference type="NCBIfam" id="TIGR01466">
    <property type="entry name" value="cobJ_cbiH"/>
    <property type="match status" value="1"/>
</dbReference>
<evidence type="ECO:0000256" key="3">
    <source>
        <dbReference type="ARBA" id="ARBA00022603"/>
    </source>
</evidence>
<keyword evidence="4 7" id="KW-0808">Transferase</keyword>
<dbReference type="Gene3D" id="3.40.1010.10">
    <property type="entry name" value="Cobalt-precorrin-4 Transmethylase, Domain 1"/>
    <property type="match status" value="1"/>
</dbReference>
<dbReference type="AlphaFoldDB" id="A0A286U0D2"/>
<dbReference type="OrthoDB" id="9772960at2"/>
<dbReference type="Pfam" id="PF00590">
    <property type="entry name" value="TP_methylase"/>
    <property type="match status" value="1"/>
</dbReference>
<gene>
    <name evidence="7" type="primary">cbiH</name>
    <name evidence="7" type="ORF">SCALIN_C25_0047</name>
</gene>
<evidence type="ECO:0000313" key="8">
    <source>
        <dbReference type="Proteomes" id="UP000218542"/>
    </source>
</evidence>
<dbReference type="GO" id="GO:0032259">
    <property type="term" value="P:methylation"/>
    <property type="evidence" value="ECO:0007669"/>
    <property type="project" value="UniProtKB-KW"/>
</dbReference>
<sequence length="276" mass="30602">MKRKKGQLFLVGIGPGHEDIMTPAALDAIKQSDLVIGYKTYIKLVKNLLEGKEVISADMTEEIDRARKAIELAKQGQSVTLISSGDVGVYGMSGLVFEILKETGWKNGDAPDIHLVPGITAMNACASLVGAPLTHDYCCISLSDLLTPWEVIEKRINAAAMADFVIGLYNPKSKHRTEQITKVQKIISEYRTPHTPVALVKNAYRKKEHIVITDLAHFLEEEVGMLTTVIIGNSHTFIFENYMVTPRGYTNKYQWDGQIIKGQTRARSLVVDEVTS</sequence>
<dbReference type="InterPro" id="IPR006363">
    <property type="entry name" value="Cbl_synth_CobJ/CibH_dom"/>
</dbReference>
<evidence type="ECO:0000256" key="1">
    <source>
        <dbReference type="ARBA" id="ARBA00004953"/>
    </source>
</evidence>